<dbReference type="AlphaFoldDB" id="A0A1G6JP13"/>
<gene>
    <name evidence="1" type="ORF">SAMN05421663_101652</name>
</gene>
<accession>A0A1G6JP13</accession>
<dbReference type="Proteomes" id="UP000198666">
    <property type="component" value="Unassembled WGS sequence"/>
</dbReference>
<proteinExistence type="predicted"/>
<protein>
    <submittedName>
        <fullName evidence="1">Uncharacterized protein</fullName>
    </submittedName>
</protein>
<organism evidence="1 2">
    <name type="scientific">Terribacillus halophilus</name>
    <dbReference type="NCBI Taxonomy" id="361279"/>
    <lineage>
        <taxon>Bacteria</taxon>
        <taxon>Bacillati</taxon>
        <taxon>Bacillota</taxon>
        <taxon>Bacilli</taxon>
        <taxon>Bacillales</taxon>
        <taxon>Bacillaceae</taxon>
        <taxon>Terribacillus</taxon>
    </lineage>
</organism>
<keyword evidence="2" id="KW-1185">Reference proteome</keyword>
<sequence>MAPVFCFVSSPIQTFTVGPGLAPDQPQNKRPAGHGLQQQLATVTVGRELHPAPKIESI</sequence>
<dbReference type="EMBL" id="FMZB01000001">
    <property type="protein sequence ID" value="SDC20443.1"/>
    <property type="molecule type" value="Genomic_DNA"/>
</dbReference>
<evidence type="ECO:0000313" key="2">
    <source>
        <dbReference type="Proteomes" id="UP000198666"/>
    </source>
</evidence>
<reference evidence="2" key="1">
    <citation type="submission" date="2016-10" db="EMBL/GenBank/DDBJ databases">
        <authorList>
            <person name="Varghese N."/>
            <person name="Submissions S."/>
        </authorList>
    </citation>
    <scope>NUCLEOTIDE SEQUENCE [LARGE SCALE GENOMIC DNA]</scope>
    <source>
        <strain evidence="2">DSM 21620</strain>
    </source>
</reference>
<evidence type="ECO:0000313" key="1">
    <source>
        <dbReference type="EMBL" id="SDC20443.1"/>
    </source>
</evidence>
<name>A0A1G6JP13_9BACI</name>